<dbReference type="AlphaFoldDB" id="A0A1A6AS05"/>
<organism evidence="1 2">
    <name type="scientific">Clostridium ragsdalei P11</name>
    <dbReference type="NCBI Taxonomy" id="1353534"/>
    <lineage>
        <taxon>Bacteria</taxon>
        <taxon>Bacillati</taxon>
        <taxon>Bacillota</taxon>
        <taxon>Clostridia</taxon>
        <taxon>Eubacteriales</taxon>
        <taxon>Clostridiaceae</taxon>
        <taxon>Clostridium</taxon>
    </lineage>
</organism>
<protein>
    <submittedName>
        <fullName evidence="1">Uncharacterized protein</fullName>
    </submittedName>
</protein>
<reference evidence="1 2" key="1">
    <citation type="journal article" date="2012" name="Front. Microbiol.">
        <title>Draft Genome Sequence of the Virulent Strain 01-B526 of the Fish Pathogen Aeromonas salmonicida.</title>
        <authorList>
            <person name="Charette S.J."/>
            <person name="Brochu F."/>
            <person name="Boyle B."/>
            <person name="Filion G."/>
            <person name="Tanaka K.H."/>
            <person name="Derome N."/>
        </authorList>
    </citation>
    <scope>NUCLEOTIDE SEQUENCE [LARGE SCALE GENOMIC DNA]</scope>
    <source>
        <strain evidence="1 2">P11</strain>
    </source>
</reference>
<sequence length="199" mass="22802">MDKVGITESDNFIIQVSEIITYNEGYYDTINRNDGTSSSIGILQWNGYRAKNLLKIIISKNEEQAKAILDGTTILADINKDDDFWNSKILDDIECEKISELLRTEEGMKCQYELRMRDVKAYINHGKSLGIKDEKALAYFADLENQLGCYMAENIIKSIDSGKELTIYEILQASVSYSDVLARKQRPMYTYKKIMNTAF</sequence>
<evidence type="ECO:0000313" key="2">
    <source>
        <dbReference type="Proteomes" id="UP000093954"/>
    </source>
</evidence>
<dbReference type="EMBL" id="LROS01000022">
    <property type="protein sequence ID" value="OBR92849.1"/>
    <property type="molecule type" value="Genomic_DNA"/>
</dbReference>
<dbReference type="PATRIC" id="fig|1353534.3.peg.2180"/>
<keyword evidence="2" id="KW-1185">Reference proteome</keyword>
<comment type="caution">
    <text evidence="1">The sequence shown here is derived from an EMBL/GenBank/DDBJ whole genome shotgun (WGS) entry which is preliminary data.</text>
</comment>
<dbReference type="Proteomes" id="UP000093954">
    <property type="component" value="Unassembled WGS sequence"/>
</dbReference>
<proteinExistence type="predicted"/>
<gene>
    <name evidence="1" type="ORF">CLRAG_21420</name>
</gene>
<accession>A0A1A6AS05</accession>
<dbReference type="RefSeq" id="WP_065078407.1">
    <property type="nucleotide sequence ID" value="NZ_LROS01000022.1"/>
</dbReference>
<evidence type="ECO:0000313" key="1">
    <source>
        <dbReference type="EMBL" id="OBR92849.1"/>
    </source>
</evidence>
<name>A0A1A6AS05_9CLOT</name>